<dbReference type="CDD" id="cd07379">
    <property type="entry name" value="MPP_239FB"/>
    <property type="match status" value="1"/>
</dbReference>
<sequence length="207" mass="23712">MKVVAISDTHMRQKDIILPDGDILIHAGDLSLTGTKEEIVNFLMWFSEQPHEYKIFIAGNHDFMFETRPGEMKSYIPDNVIYLENSGINIDGINIWGSPIQPTFYDWAFNVDRGAKIKRYWDLIPDNTDILITHGPPFGKLDGNHNKERVGCEELALAVARIRPKYHIFGHIHQGYGQLSDGVTNFINASLLNEKYIYTNEPIVFNF</sequence>
<dbReference type="SUPFAM" id="SSF56300">
    <property type="entry name" value="Metallo-dependent phosphatases"/>
    <property type="match status" value="1"/>
</dbReference>
<dbReference type="InterPro" id="IPR004843">
    <property type="entry name" value="Calcineurin-like_PHP"/>
</dbReference>
<dbReference type="PANTHER" id="PTHR12905">
    <property type="entry name" value="METALLOPHOSPHOESTERASE"/>
    <property type="match status" value="1"/>
</dbReference>
<comment type="caution">
    <text evidence="2">The sequence shown here is derived from an EMBL/GenBank/DDBJ whole genome shotgun (WGS) entry which is preliminary data.</text>
</comment>
<dbReference type="InterPro" id="IPR051693">
    <property type="entry name" value="UPF0046_metallophosphoest"/>
</dbReference>
<dbReference type="EMBL" id="JBHSBY010000090">
    <property type="protein sequence ID" value="MFC4196961.1"/>
    <property type="molecule type" value="Genomic_DNA"/>
</dbReference>
<dbReference type="Proteomes" id="UP001595792">
    <property type="component" value="Unassembled WGS sequence"/>
</dbReference>
<protein>
    <submittedName>
        <fullName evidence="2">Metallophosphatase domain-containing protein</fullName>
    </submittedName>
</protein>
<proteinExistence type="predicted"/>
<dbReference type="Gene3D" id="3.60.21.10">
    <property type="match status" value="1"/>
</dbReference>
<dbReference type="InterPro" id="IPR029052">
    <property type="entry name" value="Metallo-depent_PP-like"/>
</dbReference>
<dbReference type="PANTHER" id="PTHR12905:SF0">
    <property type="entry name" value="CALCINEURIN-LIKE PHOSPHOESTERASE DOMAIN-CONTAINING PROTEIN"/>
    <property type="match status" value="1"/>
</dbReference>
<keyword evidence="3" id="KW-1185">Reference proteome</keyword>
<dbReference type="Pfam" id="PF00149">
    <property type="entry name" value="Metallophos"/>
    <property type="match status" value="1"/>
</dbReference>
<evidence type="ECO:0000313" key="2">
    <source>
        <dbReference type="EMBL" id="MFC4196961.1"/>
    </source>
</evidence>
<feature type="domain" description="Calcineurin-like phosphoesterase" evidence="1">
    <location>
        <begin position="1"/>
        <end position="174"/>
    </location>
</feature>
<organism evidence="2 3">
    <name type="scientific">Pedobacter jamesrossensis</name>
    <dbReference type="NCBI Taxonomy" id="1908238"/>
    <lineage>
        <taxon>Bacteria</taxon>
        <taxon>Pseudomonadati</taxon>
        <taxon>Bacteroidota</taxon>
        <taxon>Sphingobacteriia</taxon>
        <taxon>Sphingobacteriales</taxon>
        <taxon>Sphingobacteriaceae</taxon>
        <taxon>Pedobacter</taxon>
    </lineage>
</organism>
<dbReference type="RefSeq" id="WP_378960301.1">
    <property type="nucleotide sequence ID" value="NZ_JBHRXC010000016.1"/>
</dbReference>
<reference evidence="3" key="1">
    <citation type="journal article" date="2019" name="Int. J. Syst. Evol. Microbiol.">
        <title>The Global Catalogue of Microorganisms (GCM) 10K type strain sequencing project: providing services to taxonomists for standard genome sequencing and annotation.</title>
        <authorList>
            <consortium name="The Broad Institute Genomics Platform"/>
            <consortium name="The Broad Institute Genome Sequencing Center for Infectious Disease"/>
            <person name="Wu L."/>
            <person name="Ma J."/>
        </authorList>
    </citation>
    <scope>NUCLEOTIDE SEQUENCE [LARGE SCALE GENOMIC DNA]</scope>
    <source>
        <strain evidence="3">CCM 8689</strain>
    </source>
</reference>
<evidence type="ECO:0000313" key="3">
    <source>
        <dbReference type="Proteomes" id="UP001595792"/>
    </source>
</evidence>
<evidence type="ECO:0000259" key="1">
    <source>
        <dbReference type="Pfam" id="PF00149"/>
    </source>
</evidence>
<name>A0ABV8NJM7_9SPHI</name>
<gene>
    <name evidence="2" type="ORF">ACFOUY_09650</name>
</gene>
<accession>A0ABV8NJM7</accession>